<keyword evidence="4" id="KW-0539">Nucleus</keyword>
<accession>A0ABI7VWH4</accession>
<keyword evidence="7" id="KW-1185">Reference proteome</keyword>
<dbReference type="GeneTree" id="ENSGT01140000282932"/>
<evidence type="ECO:0000256" key="4">
    <source>
        <dbReference type="ARBA" id="ARBA00023242"/>
    </source>
</evidence>
<dbReference type="Pfam" id="PF03604">
    <property type="entry name" value="Zn_ribbon_RPAB4"/>
    <property type="match status" value="1"/>
</dbReference>
<evidence type="ECO:0000256" key="5">
    <source>
        <dbReference type="ARBA" id="ARBA00025770"/>
    </source>
</evidence>
<comment type="subcellular location">
    <subcellularLocation>
        <location evidence="1">Nucleus</location>
    </subcellularLocation>
</comment>
<evidence type="ECO:0000313" key="7">
    <source>
        <dbReference type="Proteomes" id="UP000823872"/>
    </source>
</evidence>
<dbReference type="Gene3D" id="2.20.28.30">
    <property type="entry name" value="RNA polymerase ii, chain L"/>
    <property type="match status" value="1"/>
</dbReference>
<name>A0ABI7VWH4_FELCA</name>
<evidence type="ECO:0000256" key="1">
    <source>
        <dbReference type="ARBA" id="ARBA00004123"/>
    </source>
</evidence>
<keyword evidence="3" id="KW-0862">Zinc</keyword>
<reference evidence="6" key="3">
    <citation type="submission" date="2025-09" db="UniProtKB">
        <authorList>
            <consortium name="Ensembl"/>
        </authorList>
    </citation>
    <scope>IDENTIFICATION</scope>
    <source>
        <strain evidence="6">breed Abyssinian</strain>
    </source>
</reference>
<evidence type="ECO:0000256" key="2">
    <source>
        <dbReference type="ARBA" id="ARBA00022723"/>
    </source>
</evidence>
<keyword evidence="2" id="KW-0479">Metal-binding</keyword>
<dbReference type="SMART" id="SM00659">
    <property type="entry name" value="RPOLCX"/>
    <property type="match status" value="1"/>
</dbReference>
<dbReference type="InterPro" id="IPR029040">
    <property type="entry name" value="RPABC4/Spt4"/>
</dbReference>
<evidence type="ECO:0000313" key="6">
    <source>
        <dbReference type="Ensembl" id="ENSFCTP00005002509.1"/>
    </source>
</evidence>
<dbReference type="InterPro" id="IPR006591">
    <property type="entry name" value="RNAP_P/RPABC4"/>
</dbReference>
<dbReference type="PANTHER" id="PTHR12056">
    <property type="entry name" value="DNA-DIRECTED RNA POLYMERASES I, II, AND III"/>
    <property type="match status" value="1"/>
</dbReference>
<dbReference type="PANTHER" id="PTHR12056:SF4">
    <property type="entry name" value="DNA-DIRECTED RNA POLYMERASES I, II, AND III SUBUNIT RPABC4"/>
    <property type="match status" value="1"/>
</dbReference>
<proteinExistence type="inferred from homology"/>
<dbReference type="SUPFAM" id="SSF63393">
    <property type="entry name" value="RNA polymerase subunits"/>
    <property type="match status" value="1"/>
</dbReference>
<reference evidence="6 7" key="1">
    <citation type="submission" date="2021-02" db="EMBL/GenBank/DDBJ databases">
        <title>Safari Cat Assemblies.</title>
        <authorList>
            <person name="Bredemeyer K.R."/>
            <person name="Murphy W.J."/>
        </authorList>
    </citation>
    <scope>NUCLEOTIDE SEQUENCE [LARGE SCALE GENOMIC DNA]</scope>
</reference>
<dbReference type="InterPro" id="IPR039747">
    <property type="entry name" value="RPABC4"/>
</dbReference>
<evidence type="ECO:0000256" key="3">
    <source>
        <dbReference type="ARBA" id="ARBA00022833"/>
    </source>
</evidence>
<sequence>LEAQSFEKFLWQPVTCICEEGHTENEIKSRDPIRCRECEYRIMYQKGLKDWWVLMPDETWNAEDYLHLYLDLLLMLYSF</sequence>
<dbReference type="Ensembl" id="ENSFCTT00005004195.1">
    <property type="protein sequence ID" value="ENSFCTP00005002509.1"/>
    <property type="gene ID" value="ENSFCTG00005001635.1"/>
</dbReference>
<comment type="similarity">
    <text evidence="5">Belongs to the archaeal Rpo12/eukaryotic RPC10 RNA polymerase subunit family.</text>
</comment>
<protein>
    <submittedName>
        <fullName evidence="6">Uncharacterized protein</fullName>
    </submittedName>
</protein>
<organism evidence="6 7">
    <name type="scientific">Felis catus</name>
    <name type="common">Cat</name>
    <name type="synonym">Felis silvestris catus</name>
    <dbReference type="NCBI Taxonomy" id="9685"/>
    <lineage>
        <taxon>Eukaryota</taxon>
        <taxon>Metazoa</taxon>
        <taxon>Chordata</taxon>
        <taxon>Craniata</taxon>
        <taxon>Vertebrata</taxon>
        <taxon>Euteleostomi</taxon>
        <taxon>Mammalia</taxon>
        <taxon>Eutheria</taxon>
        <taxon>Laurasiatheria</taxon>
        <taxon>Carnivora</taxon>
        <taxon>Feliformia</taxon>
        <taxon>Felidae</taxon>
        <taxon>Felinae</taxon>
        <taxon>Felis</taxon>
    </lineage>
</organism>
<reference evidence="6" key="2">
    <citation type="submission" date="2025-08" db="UniProtKB">
        <authorList>
            <consortium name="Ensembl"/>
        </authorList>
    </citation>
    <scope>IDENTIFICATION</scope>
    <source>
        <strain evidence="6">breed Abyssinian</strain>
    </source>
</reference>
<dbReference type="Proteomes" id="UP000823872">
    <property type="component" value="Chromosome X"/>
</dbReference>